<reference evidence="6 7" key="1">
    <citation type="submission" date="2020-06" db="EMBL/GenBank/DDBJ databases">
        <authorList>
            <person name="Li R."/>
            <person name="Bekaert M."/>
        </authorList>
    </citation>
    <scope>NUCLEOTIDE SEQUENCE [LARGE SCALE GENOMIC DNA]</scope>
    <source>
        <strain evidence="7">wild</strain>
    </source>
</reference>
<organism evidence="6 7">
    <name type="scientific">Mytilus coruscus</name>
    <name type="common">Sea mussel</name>
    <dbReference type="NCBI Taxonomy" id="42192"/>
    <lineage>
        <taxon>Eukaryota</taxon>
        <taxon>Metazoa</taxon>
        <taxon>Spiralia</taxon>
        <taxon>Lophotrochozoa</taxon>
        <taxon>Mollusca</taxon>
        <taxon>Bivalvia</taxon>
        <taxon>Autobranchia</taxon>
        <taxon>Pteriomorphia</taxon>
        <taxon>Mytilida</taxon>
        <taxon>Mytiloidea</taxon>
        <taxon>Mytilidae</taxon>
        <taxon>Mytilinae</taxon>
        <taxon>Mytilus</taxon>
    </lineage>
</organism>
<evidence type="ECO:0000256" key="1">
    <source>
        <dbReference type="ARBA" id="ARBA00022658"/>
    </source>
</evidence>
<name>A0A6J8A1P6_MYTCO</name>
<feature type="repeat" description="RCC1" evidence="3">
    <location>
        <begin position="259"/>
        <end position="308"/>
    </location>
</feature>
<evidence type="ECO:0000256" key="4">
    <source>
        <dbReference type="SAM" id="MobiDB-lite"/>
    </source>
</evidence>
<dbReference type="EMBL" id="CACVKT020000519">
    <property type="protein sequence ID" value="CAC5359668.1"/>
    <property type="molecule type" value="Genomic_DNA"/>
</dbReference>
<feature type="compositionally biased region" description="Polar residues" evidence="4">
    <location>
        <begin position="915"/>
        <end position="930"/>
    </location>
</feature>
<feature type="domain" description="RCC1-like" evidence="5">
    <location>
        <begin position="63"/>
        <end position="383"/>
    </location>
</feature>
<dbReference type="InterPro" id="IPR000408">
    <property type="entry name" value="Reg_chr_condens"/>
</dbReference>
<dbReference type="Pfam" id="PF00415">
    <property type="entry name" value="RCC1"/>
    <property type="match status" value="1"/>
</dbReference>
<dbReference type="PROSITE" id="PS50012">
    <property type="entry name" value="RCC1_3"/>
    <property type="match status" value="7"/>
</dbReference>
<feature type="region of interest" description="Disordered" evidence="4">
    <location>
        <begin position="547"/>
        <end position="566"/>
    </location>
</feature>
<dbReference type="PRINTS" id="PR00633">
    <property type="entry name" value="RCCNDNSATION"/>
</dbReference>
<protein>
    <recommendedName>
        <fullName evidence="5">RCC1-like domain-containing protein</fullName>
    </recommendedName>
</protein>
<dbReference type="SUPFAM" id="SSF50985">
    <property type="entry name" value="RCC1/BLIP-II"/>
    <property type="match status" value="2"/>
</dbReference>
<evidence type="ECO:0000313" key="6">
    <source>
        <dbReference type="EMBL" id="CAC5359668.1"/>
    </source>
</evidence>
<keyword evidence="7" id="KW-1185">Reference proteome</keyword>
<dbReference type="GO" id="GO:0005737">
    <property type="term" value="C:cytoplasm"/>
    <property type="evidence" value="ECO:0007669"/>
    <property type="project" value="TreeGrafter"/>
</dbReference>
<feature type="repeat" description="RCC1" evidence="3">
    <location>
        <begin position="65"/>
        <end position="118"/>
    </location>
</feature>
<keyword evidence="2" id="KW-0677">Repeat</keyword>
<accession>A0A6J8A1P6</accession>
<evidence type="ECO:0000256" key="2">
    <source>
        <dbReference type="ARBA" id="ARBA00022737"/>
    </source>
</evidence>
<feature type="region of interest" description="Disordered" evidence="4">
    <location>
        <begin position="483"/>
        <end position="512"/>
    </location>
</feature>
<feature type="region of interest" description="Disordered" evidence="4">
    <location>
        <begin position="915"/>
        <end position="936"/>
    </location>
</feature>
<feature type="compositionally biased region" description="Polar residues" evidence="4">
    <location>
        <begin position="547"/>
        <end position="560"/>
    </location>
</feature>
<dbReference type="OrthoDB" id="5981550at2759"/>
<evidence type="ECO:0000313" key="7">
    <source>
        <dbReference type="Proteomes" id="UP000507470"/>
    </source>
</evidence>
<feature type="repeat" description="RCC1" evidence="3">
    <location>
        <begin position="175"/>
        <end position="258"/>
    </location>
</feature>
<dbReference type="Proteomes" id="UP000507470">
    <property type="component" value="Unassembled WGS sequence"/>
</dbReference>
<dbReference type="PANTHER" id="PTHR45982:SF1">
    <property type="entry name" value="REGULATOR OF CHROMOSOME CONDENSATION"/>
    <property type="match status" value="1"/>
</dbReference>
<dbReference type="Pfam" id="PF25390">
    <property type="entry name" value="WD40_RLD"/>
    <property type="match status" value="1"/>
</dbReference>
<feature type="repeat" description="RCC1" evidence="3">
    <location>
        <begin position="309"/>
        <end position="355"/>
    </location>
</feature>
<gene>
    <name evidence="6" type="ORF">MCOR_2428</name>
</gene>
<dbReference type="PANTHER" id="PTHR45982">
    <property type="entry name" value="REGULATOR OF CHROMOSOME CONDENSATION"/>
    <property type="match status" value="1"/>
</dbReference>
<evidence type="ECO:0000256" key="3">
    <source>
        <dbReference type="PROSITE-ProRule" id="PRU00235"/>
    </source>
</evidence>
<dbReference type="GO" id="GO:0005085">
    <property type="term" value="F:guanyl-nucleotide exchange factor activity"/>
    <property type="evidence" value="ECO:0007669"/>
    <property type="project" value="TreeGrafter"/>
</dbReference>
<feature type="repeat" description="RCC1" evidence="3">
    <location>
        <begin position="410"/>
        <end position="461"/>
    </location>
</feature>
<dbReference type="InterPro" id="IPR051553">
    <property type="entry name" value="Ran_GTPase-activating"/>
</dbReference>
<feature type="repeat" description="RCC1" evidence="3">
    <location>
        <begin position="119"/>
        <end position="174"/>
    </location>
</feature>
<evidence type="ECO:0000259" key="5">
    <source>
        <dbReference type="Pfam" id="PF25390"/>
    </source>
</evidence>
<sequence length="1015" mass="113297">MLELNSMVGKGGMDDFSYDYEINLDREWNTFHTKTRTLWMNPHRILPPIREEMNDVMDDSDDEDSNLISWGCGEFGQHGHGIQEDIPIDDGLIDNFINNNQVKMTACGASHVIVVTNDNQILGWGNGNSGQLGNGTTETNWHPKPIYLLDNHKPNPPIAGVACGGRHTMVWLTNGNVFSFGNNFYAQLGYDFKEQNYKENQDLKLPPLGRKYCDNNFVYEKQSHRPDQTSPHLLKFLVYRPVVQVSCGEKHSVFRFQGGSIACIGCNTHGQIGSDNREEAVVPRFLDINQPIRFIASGANHNLAITGEGQVYQWGYGKSCGDKNKHLLSPTLVEKLSNVVRVAAGAHHSMALTASGSVYVWGSGADGQLGLGDKVLFLTTPKRLKDSSLHRKVTYISSGECYSAAITENGKLYMWGKNSHCILPNRPTSFKIWTPFCVNTGLKTVTTISCGSWHSVALTGIPDPVSYYTDGKSDITEVEIQPGKMVDVNGSNRHKDSDDTSEESEDDFKEKLPNIAPRETALDGEVILSVTVEYPEELLHKRLVNSPSLSSEQKWQQNVQEKQETDRSRLVIQMPSEAKPHFIDASTSPIPFSSSESESDGALHSSRILAKLDNIDDDHVDKLANTPSQKSVSRYPLFFDRQKTNALKEQPSSVVQFSKTNAENYTLPRENTNFSCKQIDLTELEVIKTIHDLKSQEKIVRANLINETGQTFIESPVSKLCSDNKMRDKLFTRSSEKSSPTLDSGRIIDSPIQKTGRHSDTAILNLAMRDRLSVTKSHRSVESALAEYYSLDDGRWPVKQSNSIPKKGDADFGLKISRSDTVIGPIKSPSKMPTTNHIQRYSNVHNPITSQKTWDYKSKIRIPVPRQVSIPVGREQQQKTNNLRVEGVTRKQIMYSSASSWRSREQNGMLDMSNSCHSGSPLSIDSQNKQKGGEINGKIQRENTKKLLNGHVKSPSVHSKGVSPMKRRSKTTIGTAFNMEHFHTAMDFDSDLKIDSQIETSEQNGLALTSVSQMI</sequence>
<dbReference type="InterPro" id="IPR009091">
    <property type="entry name" value="RCC1/BLIP-II"/>
</dbReference>
<feature type="repeat" description="RCC1" evidence="3">
    <location>
        <begin position="356"/>
        <end position="409"/>
    </location>
</feature>
<keyword evidence="1" id="KW-0344">Guanine-nucleotide releasing factor</keyword>
<dbReference type="PROSITE" id="PS00626">
    <property type="entry name" value="RCC1_2"/>
    <property type="match status" value="2"/>
</dbReference>
<dbReference type="InterPro" id="IPR058923">
    <property type="entry name" value="RCC1-like_dom"/>
</dbReference>
<dbReference type="AlphaFoldDB" id="A0A6J8A1P6"/>
<proteinExistence type="predicted"/>
<dbReference type="Gene3D" id="2.130.10.30">
    <property type="entry name" value="Regulator of chromosome condensation 1/beta-lactamase-inhibitor protein II"/>
    <property type="match status" value="2"/>
</dbReference>